<dbReference type="Ensembl" id="ENSSLDT00000014934.1">
    <property type="protein sequence ID" value="ENSSLDP00000014383.1"/>
    <property type="gene ID" value="ENSSLDG00000011499.1"/>
</dbReference>
<keyword evidence="2" id="KW-1185">Reference proteome</keyword>
<dbReference type="AlphaFoldDB" id="A0A3B4XRT5"/>
<dbReference type="GeneTree" id="ENSGT00940000179709"/>
<dbReference type="STRING" id="1841481.ENSSLDP00000014383"/>
<evidence type="ECO:0000313" key="1">
    <source>
        <dbReference type="Ensembl" id="ENSSLDP00000014383.1"/>
    </source>
</evidence>
<sequence>MAFRKALKKTAIIGGGAVATVFGLSHLIEYRKTQVRYVKCLILTGELRNLELVLSPVLDC</sequence>
<reference evidence="1" key="2">
    <citation type="submission" date="2025-09" db="UniProtKB">
        <authorList>
            <consortium name="Ensembl"/>
        </authorList>
    </citation>
    <scope>IDENTIFICATION</scope>
</reference>
<proteinExistence type="predicted"/>
<protein>
    <submittedName>
        <fullName evidence="1">Uncharacterized protein</fullName>
    </submittedName>
</protein>
<accession>A0A3B4XRT5</accession>
<name>A0A3B4XRT5_SERLL</name>
<evidence type="ECO:0000313" key="2">
    <source>
        <dbReference type="Proteomes" id="UP000261360"/>
    </source>
</evidence>
<organism evidence="1 2">
    <name type="scientific">Seriola lalandi dorsalis</name>
    <dbReference type="NCBI Taxonomy" id="1841481"/>
    <lineage>
        <taxon>Eukaryota</taxon>
        <taxon>Metazoa</taxon>
        <taxon>Chordata</taxon>
        <taxon>Craniata</taxon>
        <taxon>Vertebrata</taxon>
        <taxon>Euteleostomi</taxon>
        <taxon>Actinopterygii</taxon>
        <taxon>Neopterygii</taxon>
        <taxon>Teleostei</taxon>
        <taxon>Neoteleostei</taxon>
        <taxon>Acanthomorphata</taxon>
        <taxon>Carangaria</taxon>
        <taxon>Carangiformes</taxon>
        <taxon>Carangidae</taxon>
        <taxon>Seriola</taxon>
    </lineage>
</organism>
<reference evidence="1" key="1">
    <citation type="submission" date="2025-08" db="UniProtKB">
        <authorList>
            <consortium name="Ensembl"/>
        </authorList>
    </citation>
    <scope>IDENTIFICATION</scope>
</reference>
<dbReference type="Proteomes" id="UP000261360">
    <property type="component" value="Unplaced"/>
</dbReference>